<reference evidence="11 14" key="2">
    <citation type="submission" date="2023-11" db="EMBL/GenBank/DDBJ databases">
        <title>Plant-associative lifestyle of Vibrio porteresiae and its evolutionary dynamics.</title>
        <authorList>
            <person name="Rameshkumar N."/>
            <person name="Kirti K."/>
        </authorList>
    </citation>
    <scope>NUCLEOTIDE SEQUENCE [LARGE SCALE GENOMIC DNA]</scope>
    <source>
        <strain evidence="11 14">MSSRF38</strain>
    </source>
</reference>
<feature type="chain" id="PRO_5013142458" evidence="9">
    <location>
        <begin position="23"/>
        <end position="359"/>
    </location>
</feature>
<feature type="compositionally biased region" description="Polar residues" evidence="8">
    <location>
        <begin position="337"/>
        <end position="346"/>
    </location>
</feature>
<sequence length="359" mass="39259">MNNKTSLLISAVLGSMSSLAYAHSLDVTVTPLNQSYAEGNDVKVELTITNTGQESVDVLNWYLINNNKLQKNAFTVTVDGEAVTYTGPIIKRSAPTSKDYMTLSSGQTVTQTVDLSSFYDMTQKGTYNVQFNVSALDLVKSEGKAKLQSEDKVQTLSSNDVSFWVEGVSPKVATINNSALFDTATLAGRIDYVGSCSNSQKSQINSAVSAARNMSESAYDYYRAGQRTSRYTTWFGSYSSSRYNTVSSHFQKISDALVNRTVTADCYCEGDLSSAYAYVYPNQPYHIHLCNAFWSAPVTGTDSKAGTLIHEMSHFSVNGGTDDVAYGQYNARRLAQSSPSQAVNNADSHEYFAENNPRL</sequence>
<dbReference type="PANTHER" id="PTHR37016">
    <property type="match status" value="1"/>
</dbReference>
<keyword evidence="14" id="KW-1185">Reference proteome</keyword>
<evidence type="ECO:0000256" key="3">
    <source>
        <dbReference type="ARBA" id="ARBA00022670"/>
    </source>
</evidence>
<evidence type="ECO:0000256" key="9">
    <source>
        <dbReference type="SAM" id="SignalP"/>
    </source>
</evidence>
<evidence type="ECO:0000256" key="8">
    <source>
        <dbReference type="SAM" id="MobiDB-lite"/>
    </source>
</evidence>
<keyword evidence="9" id="KW-0732">Signal</keyword>
<dbReference type="Proteomes" id="UP001283366">
    <property type="component" value="Unassembled WGS sequence"/>
</dbReference>
<dbReference type="SUPFAM" id="SSF55486">
    <property type="entry name" value="Metalloproteases ('zincins'), catalytic domain"/>
    <property type="match status" value="1"/>
</dbReference>
<dbReference type="Gene3D" id="2.60.40.2970">
    <property type="match status" value="1"/>
</dbReference>
<accession>A0A1Y6IP73</accession>
<evidence type="ECO:0000256" key="6">
    <source>
        <dbReference type="ARBA" id="ARBA00022833"/>
    </source>
</evidence>
<organism evidence="12 13">
    <name type="scientific">Vibrio mangrovi</name>
    <dbReference type="NCBI Taxonomy" id="474394"/>
    <lineage>
        <taxon>Bacteria</taxon>
        <taxon>Pseudomonadati</taxon>
        <taxon>Pseudomonadota</taxon>
        <taxon>Gammaproteobacteria</taxon>
        <taxon>Vibrionales</taxon>
        <taxon>Vibrionaceae</taxon>
        <taxon>Vibrio</taxon>
    </lineage>
</organism>
<dbReference type="Gene3D" id="3.40.390.10">
    <property type="entry name" value="Collagenase (Catalytic Domain)"/>
    <property type="match status" value="1"/>
</dbReference>
<comment type="cofactor">
    <cofactor evidence="1">
        <name>Zn(2+)</name>
        <dbReference type="ChEBI" id="CHEBI:29105"/>
    </cofactor>
</comment>
<dbReference type="PANTHER" id="PTHR37016:SF3">
    <property type="entry name" value="NEUTRAL PROTEASE 2-RELATED"/>
    <property type="match status" value="1"/>
</dbReference>
<feature type="domain" description="Lysine-specific metallo-endopeptidase" evidence="10">
    <location>
        <begin position="219"/>
        <end position="354"/>
    </location>
</feature>
<dbReference type="EMBL" id="JAWRCO010000001">
    <property type="protein sequence ID" value="MDW6003741.1"/>
    <property type="molecule type" value="Genomic_DNA"/>
</dbReference>
<keyword evidence="4" id="KW-0479">Metal-binding</keyword>
<dbReference type="GO" id="GO:0006508">
    <property type="term" value="P:proteolysis"/>
    <property type="evidence" value="ECO:0007669"/>
    <property type="project" value="UniProtKB-KW"/>
</dbReference>
<dbReference type="Proteomes" id="UP000196125">
    <property type="component" value="Unassembled WGS sequence"/>
</dbReference>
<reference evidence="12 13" key="1">
    <citation type="submission" date="2017-05" db="EMBL/GenBank/DDBJ databases">
        <authorList>
            <person name="Song R."/>
            <person name="Chenine A.L."/>
            <person name="Ruprecht R.M."/>
        </authorList>
    </citation>
    <scope>NUCLEOTIDE SEQUENCE [LARGE SCALE GENOMIC DNA]</scope>
    <source>
        <strain evidence="12 13">CECT 7927</strain>
    </source>
</reference>
<keyword evidence="6" id="KW-0862">Zinc</keyword>
<dbReference type="SMART" id="SM01351">
    <property type="entry name" value="Aspzincin_M35"/>
    <property type="match status" value="1"/>
</dbReference>
<keyword evidence="7" id="KW-0482">Metalloprotease</keyword>
<evidence type="ECO:0000256" key="4">
    <source>
        <dbReference type="ARBA" id="ARBA00022723"/>
    </source>
</evidence>
<evidence type="ECO:0000313" key="12">
    <source>
        <dbReference type="EMBL" id="SMR99465.1"/>
    </source>
</evidence>
<proteinExistence type="inferred from homology"/>
<evidence type="ECO:0000256" key="1">
    <source>
        <dbReference type="ARBA" id="ARBA00001947"/>
    </source>
</evidence>
<evidence type="ECO:0000256" key="5">
    <source>
        <dbReference type="ARBA" id="ARBA00022801"/>
    </source>
</evidence>
<dbReference type="Pfam" id="PF14521">
    <property type="entry name" value="Aspzincin_M35"/>
    <property type="match status" value="1"/>
</dbReference>
<evidence type="ECO:0000256" key="2">
    <source>
        <dbReference type="ARBA" id="ARBA00010279"/>
    </source>
</evidence>
<comment type="similarity">
    <text evidence="2">Belongs to the peptidase M35 family.</text>
</comment>
<dbReference type="EMBL" id="FXXI01000001">
    <property type="protein sequence ID" value="SMR99465.1"/>
    <property type="molecule type" value="Genomic_DNA"/>
</dbReference>
<dbReference type="CDD" id="cd11306">
    <property type="entry name" value="M35_peptidyl-Lys"/>
    <property type="match status" value="1"/>
</dbReference>
<evidence type="ECO:0000313" key="13">
    <source>
        <dbReference type="Proteomes" id="UP000196125"/>
    </source>
</evidence>
<dbReference type="AlphaFoldDB" id="A0A1Y6IP73"/>
<evidence type="ECO:0000313" key="14">
    <source>
        <dbReference type="Proteomes" id="UP001283366"/>
    </source>
</evidence>
<dbReference type="RefSeq" id="WP_087479491.1">
    <property type="nucleotide sequence ID" value="NZ_AP024883.1"/>
</dbReference>
<keyword evidence="5 11" id="KW-0378">Hydrolase</keyword>
<dbReference type="InterPro" id="IPR050414">
    <property type="entry name" value="Fungal_M35_metalloproteases"/>
</dbReference>
<dbReference type="EC" id="3.4.24.-" evidence="11"/>
<dbReference type="GO" id="GO:0004222">
    <property type="term" value="F:metalloendopeptidase activity"/>
    <property type="evidence" value="ECO:0007669"/>
    <property type="project" value="InterPro"/>
</dbReference>
<dbReference type="InterPro" id="IPR034115">
    <property type="entry name" value="M35_peptidyl-Lys"/>
</dbReference>
<protein>
    <submittedName>
        <fullName evidence="11">M35 family metallo-endopeptidase</fullName>
        <ecNumber evidence="11">3.4.24.-</ecNumber>
    </submittedName>
</protein>
<feature type="signal peptide" evidence="9">
    <location>
        <begin position="1"/>
        <end position="22"/>
    </location>
</feature>
<gene>
    <name evidence="11" type="ORF">SBX37_12870</name>
    <name evidence="12" type="ORF">VIM7927_00690</name>
</gene>
<dbReference type="OrthoDB" id="7649992at2"/>
<evidence type="ECO:0000313" key="11">
    <source>
        <dbReference type="EMBL" id="MDW6003741.1"/>
    </source>
</evidence>
<keyword evidence="3" id="KW-0645">Protease</keyword>
<name>A0A1Y6IP73_9VIBR</name>
<feature type="region of interest" description="Disordered" evidence="8">
    <location>
        <begin position="337"/>
        <end position="359"/>
    </location>
</feature>
<dbReference type="InterPro" id="IPR024079">
    <property type="entry name" value="MetalloPept_cat_dom_sf"/>
</dbReference>
<evidence type="ECO:0000259" key="10">
    <source>
        <dbReference type="SMART" id="SM01351"/>
    </source>
</evidence>
<evidence type="ECO:0000256" key="7">
    <source>
        <dbReference type="ARBA" id="ARBA00023049"/>
    </source>
</evidence>
<dbReference type="GO" id="GO:0046872">
    <property type="term" value="F:metal ion binding"/>
    <property type="evidence" value="ECO:0007669"/>
    <property type="project" value="UniProtKB-KW"/>
</dbReference>
<dbReference type="InterPro" id="IPR029463">
    <property type="entry name" value="Lys_MEP"/>
</dbReference>